<dbReference type="EMBL" id="BPVZ01000103">
    <property type="protein sequence ID" value="GKV34036.1"/>
    <property type="molecule type" value="Genomic_DNA"/>
</dbReference>
<evidence type="ECO:0000313" key="1">
    <source>
        <dbReference type="EMBL" id="GKV34036.1"/>
    </source>
</evidence>
<protein>
    <submittedName>
        <fullName evidence="1">Uncharacterized protein</fullName>
    </submittedName>
</protein>
<dbReference type="AlphaFoldDB" id="A0AAV5L9V9"/>
<name>A0AAV5L9V9_9ROSI</name>
<gene>
    <name evidence="1" type="ORF">SLEP1_g42461</name>
</gene>
<accession>A0AAV5L9V9</accession>
<organism evidence="1 2">
    <name type="scientific">Rubroshorea leprosula</name>
    <dbReference type="NCBI Taxonomy" id="152421"/>
    <lineage>
        <taxon>Eukaryota</taxon>
        <taxon>Viridiplantae</taxon>
        <taxon>Streptophyta</taxon>
        <taxon>Embryophyta</taxon>
        <taxon>Tracheophyta</taxon>
        <taxon>Spermatophyta</taxon>
        <taxon>Magnoliopsida</taxon>
        <taxon>eudicotyledons</taxon>
        <taxon>Gunneridae</taxon>
        <taxon>Pentapetalae</taxon>
        <taxon>rosids</taxon>
        <taxon>malvids</taxon>
        <taxon>Malvales</taxon>
        <taxon>Dipterocarpaceae</taxon>
        <taxon>Rubroshorea</taxon>
    </lineage>
</organism>
<evidence type="ECO:0000313" key="2">
    <source>
        <dbReference type="Proteomes" id="UP001054252"/>
    </source>
</evidence>
<sequence>MLVGRTEGGATQTREELFCTLEEKPSSRPAFLPSASVVHQQQKKTQNRTNLLCELRTQEPIPFAEEPRCRPAFLGDPDHSTPFGKLQFFIVWVLLFLNFLL</sequence>
<reference evidence="1 2" key="1">
    <citation type="journal article" date="2021" name="Commun. Biol.">
        <title>The genome of Shorea leprosula (Dipterocarpaceae) highlights the ecological relevance of drought in aseasonal tropical rainforests.</title>
        <authorList>
            <person name="Ng K.K.S."/>
            <person name="Kobayashi M.J."/>
            <person name="Fawcett J.A."/>
            <person name="Hatakeyama M."/>
            <person name="Paape T."/>
            <person name="Ng C.H."/>
            <person name="Ang C.C."/>
            <person name="Tnah L.H."/>
            <person name="Lee C.T."/>
            <person name="Nishiyama T."/>
            <person name="Sese J."/>
            <person name="O'Brien M.J."/>
            <person name="Copetti D."/>
            <person name="Mohd Noor M.I."/>
            <person name="Ong R.C."/>
            <person name="Putra M."/>
            <person name="Sireger I.Z."/>
            <person name="Indrioko S."/>
            <person name="Kosugi Y."/>
            <person name="Izuno A."/>
            <person name="Isagi Y."/>
            <person name="Lee S.L."/>
            <person name="Shimizu K.K."/>
        </authorList>
    </citation>
    <scope>NUCLEOTIDE SEQUENCE [LARGE SCALE GENOMIC DNA]</scope>
    <source>
        <strain evidence="1">214</strain>
    </source>
</reference>
<dbReference type="Proteomes" id="UP001054252">
    <property type="component" value="Unassembled WGS sequence"/>
</dbReference>
<proteinExistence type="predicted"/>
<comment type="caution">
    <text evidence="1">The sequence shown here is derived from an EMBL/GenBank/DDBJ whole genome shotgun (WGS) entry which is preliminary data.</text>
</comment>
<keyword evidence="2" id="KW-1185">Reference proteome</keyword>